<dbReference type="GO" id="GO:0019843">
    <property type="term" value="F:rRNA binding"/>
    <property type="evidence" value="ECO:0007669"/>
    <property type="project" value="UniProtKB-UniRule"/>
</dbReference>
<keyword evidence="3 8" id="KW-0689">Ribosomal protein</keyword>
<dbReference type="InterPro" id="IPR036789">
    <property type="entry name" value="Ribosomal_uL6-like_a/b-dom_sf"/>
</dbReference>
<sequence length="172" mass="19125">MEAIIELPKEMQASMQGNRLVLKSPKGESSKEFKALGISIKAEGNKVRISAAKDSKKEKKLVNSIQAHVKNLAKGLEKEYAYRLSIVYAHFPINVTKKENKIEIVNFLGSKKPKQALIVGKTSVEIKGKEIIVKGANKEHVGQTAANIEQLTRLKGKDRRIFQDGIFITAKE</sequence>
<dbReference type="GO" id="GO:0002181">
    <property type="term" value="P:cytoplasmic translation"/>
    <property type="evidence" value="ECO:0007669"/>
    <property type="project" value="TreeGrafter"/>
</dbReference>
<dbReference type="GO" id="GO:0022625">
    <property type="term" value="C:cytosolic large ribosomal subunit"/>
    <property type="evidence" value="ECO:0007669"/>
    <property type="project" value="UniProtKB-UniRule"/>
</dbReference>
<gene>
    <name evidence="8" type="ORF">HA222_01135</name>
    <name evidence="9" type="ORF">J4478_02690</name>
</gene>
<feature type="domain" description="Large ribosomal subunit protein uL6 alpha-beta" evidence="7">
    <location>
        <begin position="91"/>
        <end position="165"/>
    </location>
</feature>
<name>A0A7J4JTZ4_9ARCH</name>
<dbReference type="PANTHER" id="PTHR11655:SF16">
    <property type="entry name" value="60S RIBOSOMAL PROTEIN L9"/>
    <property type="match status" value="1"/>
</dbReference>
<dbReference type="InterPro" id="IPR002359">
    <property type="entry name" value="Ribosomal_uL6_CS2"/>
</dbReference>
<evidence type="ECO:0000256" key="3">
    <source>
        <dbReference type="ARBA" id="ARBA00022980"/>
    </source>
</evidence>
<keyword evidence="1" id="KW-0699">rRNA-binding</keyword>
<dbReference type="InterPro" id="IPR019907">
    <property type="entry name" value="Ribosomal_uL6_arc"/>
</dbReference>
<dbReference type="FunFam" id="3.90.930.12:FF:000008">
    <property type="entry name" value="50S ribosomal protein L6"/>
    <property type="match status" value="1"/>
</dbReference>
<evidence type="ECO:0000313" key="8">
    <source>
        <dbReference type="EMBL" id="HIH21253.1"/>
    </source>
</evidence>
<feature type="domain" description="Large ribosomal subunit protein uL6 alpha-beta" evidence="7">
    <location>
        <begin position="8"/>
        <end position="75"/>
    </location>
</feature>
<dbReference type="EMBL" id="DUFW01000019">
    <property type="protein sequence ID" value="HIH21253.1"/>
    <property type="molecule type" value="Genomic_DNA"/>
</dbReference>
<reference evidence="9" key="3">
    <citation type="submission" date="2021-05" db="EMBL/GenBank/DDBJ databases">
        <title>Protein family content uncovers lineage relationships and bacterial pathway maintenance mechanisms in DPANN archaea.</title>
        <authorList>
            <person name="Castelle C.J."/>
            <person name="Meheust R."/>
            <person name="Jaffe A.L."/>
            <person name="Seitz K."/>
            <person name="Gong X."/>
            <person name="Baker B.J."/>
            <person name="Banfield J.F."/>
        </authorList>
    </citation>
    <scope>NUCLEOTIDE SEQUENCE</scope>
    <source>
        <strain evidence="9">RIFCSPLOWO2_01_FULL_43_13</strain>
    </source>
</reference>
<dbReference type="AlphaFoldDB" id="A0A7J4JTZ4"/>
<evidence type="ECO:0000256" key="4">
    <source>
        <dbReference type="ARBA" id="ARBA00023274"/>
    </source>
</evidence>
<reference evidence="8" key="1">
    <citation type="journal article" date="2020" name="bioRxiv">
        <title>A rank-normalized archaeal taxonomy based on genome phylogeny resolves widespread incomplete and uneven classifications.</title>
        <authorList>
            <person name="Rinke C."/>
            <person name="Chuvochina M."/>
            <person name="Mussig A.J."/>
            <person name="Chaumeil P.-A."/>
            <person name="Waite D.W."/>
            <person name="Whitman W.B."/>
            <person name="Parks D.H."/>
            <person name="Hugenholtz P."/>
        </authorList>
    </citation>
    <scope>NUCLEOTIDE SEQUENCE</scope>
    <source>
        <strain evidence="8">UBA10191</strain>
    </source>
</reference>
<dbReference type="NCBIfam" id="TIGR03653">
    <property type="entry name" value="uL6_arch"/>
    <property type="match status" value="1"/>
</dbReference>
<dbReference type="InterPro" id="IPR020040">
    <property type="entry name" value="Ribosomal_uL6_a/b-dom"/>
</dbReference>
<evidence type="ECO:0000313" key="9">
    <source>
        <dbReference type="EMBL" id="MBS3058284.1"/>
    </source>
</evidence>
<dbReference type="Proteomes" id="UP000590964">
    <property type="component" value="Unassembled WGS sequence"/>
</dbReference>
<evidence type="ECO:0000256" key="1">
    <source>
        <dbReference type="ARBA" id="ARBA00022730"/>
    </source>
</evidence>
<dbReference type="Pfam" id="PF00347">
    <property type="entry name" value="Ribosomal_L6"/>
    <property type="match status" value="2"/>
</dbReference>
<dbReference type="PANTHER" id="PTHR11655">
    <property type="entry name" value="60S/50S RIBOSOMAL PROTEIN L6/L9"/>
    <property type="match status" value="1"/>
</dbReference>
<evidence type="ECO:0000313" key="10">
    <source>
        <dbReference type="Proteomes" id="UP000590964"/>
    </source>
</evidence>
<dbReference type="NCBIfam" id="NF004037">
    <property type="entry name" value="PRK05518.1"/>
    <property type="match status" value="1"/>
</dbReference>
<keyword evidence="2" id="KW-0694">RNA-binding</keyword>
<evidence type="ECO:0000256" key="6">
    <source>
        <dbReference type="NCBIfam" id="TIGR03653"/>
    </source>
</evidence>
<accession>A0A7J4JTZ4</accession>
<reference evidence="9" key="2">
    <citation type="submission" date="2021-03" db="EMBL/GenBank/DDBJ databases">
        <authorList>
            <person name="Jaffe A."/>
        </authorList>
    </citation>
    <scope>NUCLEOTIDE SEQUENCE</scope>
    <source>
        <strain evidence="9">RIFCSPLOWO2_01_FULL_43_13</strain>
    </source>
</reference>
<evidence type="ECO:0000256" key="5">
    <source>
        <dbReference type="ARBA" id="ARBA00035454"/>
    </source>
</evidence>
<dbReference type="Gene3D" id="3.90.930.12">
    <property type="entry name" value="Ribosomal protein L6, alpha-beta domain"/>
    <property type="match status" value="2"/>
</dbReference>
<protein>
    <recommendedName>
        <fullName evidence="5 6">50S ribosomal protein L6</fullName>
    </recommendedName>
</protein>
<proteinExistence type="predicted"/>
<dbReference type="PIRSF" id="PIRSF002162">
    <property type="entry name" value="Ribosomal_L6"/>
    <property type="match status" value="1"/>
</dbReference>
<evidence type="ECO:0000259" key="7">
    <source>
        <dbReference type="Pfam" id="PF00347"/>
    </source>
</evidence>
<dbReference type="Proteomes" id="UP000680185">
    <property type="component" value="Unassembled WGS sequence"/>
</dbReference>
<dbReference type="GO" id="GO:0003735">
    <property type="term" value="F:structural constituent of ribosome"/>
    <property type="evidence" value="ECO:0007669"/>
    <property type="project" value="UniProtKB-UniRule"/>
</dbReference>
<dbReference type="EMBL" id="JAGVWB010000019">
    <property type="protein sequence ID" value="MBS3058284.1"/>
    <property type="molecule type" value="Genomic_DNA"/>
</dbReference>
<dbReference type="PROSITE" id="PS00700">
    <property type="entry name" value="RIBOSOMAL_L6_2"/>
    <property type="match status" value="1"/>
</dbReference>
<evidence type="ECO:0000256" key="2">
    <source>
        <dbReference type="ARBA" id="ARBA00022884"/>
    </source>
</evidence>
<comment type="caution">
    <text evidence="8">The sequence shown here is derived from an EMBL/GenBank/DDBJ whole genome shotgun (WGS) entry which is preliminary data.</text>
</comment>
<dbReference type="SUPFAM" id="SSF56053">
    <property type="entry name" value="Ribosomal protein L6"/>
    <property type="match status" value="2"/>
</dbReference>
<keyword evidence="4" id="KW-0687">Ribonucleoprotein</keyword>
<dbReference type="InterPro" id="IPR000702">
    <property type="entry name" value="Ribosomal_uL6-like"/>
</dbReference>
<organism evidence="8 10">
    <name type="scientific">Candidatus Iainarchaeum sp</name>
    <dbReference type="NCBI Taxonomy" id="3101447"/>
    <lineage>
        <taxon>Archaea</taxon>
        <taxon>Candidatus Iainarchaeota</taxon>
        <taxon>Candidatus Iainarchaeia</taxon>
        <taxon>Candidatus Iainarchaeales</taxon>
        <taxon>Candidatus Iainarchaeaceae</taxon>
        <taxon>Candidatus Iainarchaeum</taxon>
    </lineage>
</organism>